<feature type="region of interest" description="Disordered" evidence="6">
    <location>
        <begin position="149"/>
        <end position="177"/>
    </location>
</feature>
<dbReference type="InterPro" id="IPR044216">
    <property type="entry name" value="WDL7"/>
</dbReference>
<dbReference type="PANTHER" id="PTHR47067">
    <property type="entry name" value="TPX2 (TARGETING PROTEIN FOR XKLP2) PROTEIN FAMILY-RELATED"/>
    <property type="match status" value="1"/>
</dbReference>
<dbReference type="EMBL" id="JARAOO010000003">
    <property type="protein sequence ID" value="KAJ7974725.1"/>
    <property type="molecule type" value="Genomic_DNA"/>
</dbReference>
<gene>
    <name evidence="8" type="ORF">O6P43_004753</name>
</gene>
<dbReference type="InterPro" id="IPR027329">
    <property type="entry name" value="TPX2_C"/>
</dbReference>
<evidence type="ECO:0000256" key="2">
    <source>
        <dbReference type="ARBA" id="ARBA00005885"/>
    </source>
</evidence>
<keyword evidence="5" id="KW-0206">Cytoskeleton</keyword>
<evidence type="ECO:0000259" key="7">
    <source>
        <dbReference type="Pfam" id="PF06886"/>
    </source>
</evidence>
<accession>A0AAD7VGJ9</accession>
<dbReference type="Proteomes" id="UP001163823">
    <property type="component" value="Chromosome 3"/>
</dbReference>
<feature type="region of interest" description="Disordered" evidence="6">
    <location>
        <begin position="218"/>
        <end position="285"/>
    </location>
</feature>
<proteinExistence type="inferred from homology"/>
<evidence type="ECO:0000256" key="3">
    <source>
        <dbReference type="ARBA" id="ARBA00022490"/>
    </source>
</evidence>
<feature type="region of interest" description="Disordered" evidence="6">
    <location>
        <begin position="348"/>
        <end position="370"/>
    </location>
</feature>
<keyword evidence="4" id="KW-0493">Microtubule</keyword>
<evidence type="ECO:0000256" key="1">
    <source>
        <dbReference type="ARBA" id="ARBA00004245"/>
    </source>
</evidence>
<name>A0AAD7VGJ9_QUISA</name>
<comment type="subcellular location">
    <subcellularLocation>
        <location evidence="1">Cytoplasm</location>
        <location evidence="1">Cytoskeleton</location>
    </subcellularLocation>
</comment>
<reference evidence="8" key="1">
    <citation type="journal article" date="2023" name="Science">
        <title>Elucidation of the pathway for biosynthesis of saponin adjuvants from the soapbark tree.</title>
        <authorList>
            <person name="Reed J."/>
            <person name="Orme A."/>
            <person name="El-Demerdash A."/>
            <person name="Owen C."/>
            <person name="Martin L.B.B."/>
            <person name="Misra R.C."/>
            <person name="Kikuchi S."/>
            <person name="Rejzek M."/>
            <person name="Martin A.C."/>
            <person name="Harkess A."/>
            <person name="Leebens-Mack J."/>
            <person name="Louveau T."/>
            <person name="Stephenson M.J."/>
            <person name="Osbourn A."/>
        </authorList>
    </citation>
    <scope>NUCLEOTIDE SEQUENCE</scope>
    <source>
        <strain evidence="8">S10</strain>
    </source>
</reference>
<dbReference type="PANTHER" id="PTHR47067:SF7">
    <property type="entry name" value="TPX2 (TARGETING PROTEIN FOR XKLP2) PROTEIN FAMILY"/>
    <property type="match status" value="1"/>
</dbReference>
<feature type="compositionally biased region" description="Polar residues" evidence="6">
    <location>
        <begin position="493"/>
        <end position="506"/>
    </location>
</feature>
<evidence type="ECO:0000256" key="4">
    <source>
        <dbReference type="ARBA" id="ARBA00022701"/>
    </source>
</evidence>
<evidence type="ECO:0000256" key="6">
    <source>
        <dbReference type="SAM" id="MobiDB-lite"/>
    </source>
</evidence>
<comment type="caution">
    <text evidence="8">The sequence shown here is derived from an EMBL/GenBank/DDBJ whole genome shotgun (WGS) entry which is preliminary data.</text>
</comment>
<dbReference type="Pfam" id="PF06886">
    <property type="entry name" value="TPX2"/>
    <property type="match status" value="1"/>
</dbReference>
<dbReference type="GO" id="GO:0005874">
    <property type="term" value="C:microtubule"/>
    <property type="evidence" value="ECO:0007669"/>
    <property type="project" value="UniProtKB-KW"/>
</dbReference>
<protein>
    <submittedName>
        <fullName evidence="8">Protein WVD2-like 7</fullName>
    </submittedName>
</protein>
<feature type="region of interest" description="Disordered" evidence="6">
    <location>
        <begin position="486"/>
        <end position="506"/>
    </location>
</feature>
<organism evidence="8 9">
    <name type="scientific">Quillaja saponaria</name>
    <name type="common">Soap bark tree</name>
    <dbReference type="NCBI Taxonomy" id="32244"/>
    <lineage>
        <taxon>Eukaryota</taxon>
        <taxon>Viridiplantae</taxon>
        <taxon>Streptophyta</taxon>
        <taxon>Embryophyta</taxon>
        <taxon>Tracheophyta</taxon>
        <taxon>Spermatophyta</taxon>
        <taxon>Magnoliopsida</taxon>
        <taxon>eudicotyledons</taxon>
        <taxon>Gunneridae</taxon>
        <taxon>Pentapetalae</taxon>
        <taxon>rosids</taxon>
        <taxon>fabids</taxon>
        <taxon>Fabales</taxon>
        <taxon>Quillajaceae</taxon>
        <taxon>Quillaja</taxon>
    </lineage>
</organism>
<feature type="compositionally biased region" description="Polar residues" evidence="6">
    <location>
        <begin position="152"/>
        <end position="167"/>
    </location>
</feature>
<sequence>MGESTCLMQPFCYASGISNEANESNPIHAFGQSISFGRFTSESLAWEKWSTFSHNRYVEEAERYSRPGSVAQKKAFFEAHYKKIAAQKAAALLEQANNASSNNLPQQEPEVVAEVIISSTHNSETASPNPKLIVNEEHEAKVEEDFIGNADGYSSNTERNNFESNRVNGAEPKTKQQPFMGNSMRVELQNQLADVNNHKETAEKVSGTLQMEKLVLKKNSKSDQEVTKPSVSSSAFLKKSETSKFPASPANSRALTYSEKYINATPTSKKPAMNSADKKRSTPKSVHKSLYFTPLRELNRLTATVMRKIDSSRVGPSTSKASKDCLTPLRTPNVVSKYDLQKHSSVTPLTEKRRTGTPVDCSASGRKTAGPKWRLLSSEKKPLSPIISTPFNLRTEERAARRKKRLEENFNANEAQKVQLHIKFKEKAETEIRKLRQGFCFKARPLPDFYKERQASKNEVKKVALAHPESPKQGRKHISTLVEDKTSLPHQRPSINKSSSKCFQGKNSRTAINSATSMPVMVTHENTSPNIRHGNQNYKYHK</sequence>
<feature type="compositionally biased region" description="Polar residues" evidence="6">
    <location>
        <begin position="243"/>
        <end position="255"/>
    </location>
</feature>
<dbReference type="AlphaFoldDB" id="A0AAD7VGJ9"/>
<keyword evidence="3" id="KW-0963">Cytoplasm</keyword>
<keyword evidence="9" id="KW-1185">Reference proteome</keyword>
<feature type="domain" description="TPX2 C-terminal" evidence="7">
    <location>
        <begin position="391"/>
        <end position="458"/>
    </location>
</feature>
<evidence type="ECO:0000256" key="5">
    <source>
        <dbReference type="ARBA" id="ARBA00023212"/>
    </source>
</evidence>
<evidence type="ECO:0000313" key="9">
    <source>
        <dbReference type="Proteomes" id="UP001163823"/>
    </source>
</evidence>
<evidence type="ECO:0000313" key="8">
    <source>
        <dbReference type="EMBL" id="KAJ7974725.1"/>
    </source>
</evidence>
<comment type="similarity">
    <text evidence="2">Belongs to the TPX2 family.</text>
</comment>